<dbReference type="Proteomes" id="UP000199251">
    <property type="component" value="Unassembled WGS sequence"/>
</dbReference>
<name>A0A0E3WC36_MYCLN</name>
<dbReference type="EMBL" id="CTEE01000001">
    <property type="protein sequence ID" value="CQD11884.1"/>
    <property type="molecule type" value="Genomic_DNA"/>
</dbReference>
<gene>
    <name evidence="1" type="ORF">BN1232_02239</name>
</gene>
<sequence length="56" mass="6123">MTGPSPWRVAAKPCSMCGAKLFTRTVPYYALQSTLPFDIGVETRCSDSDCLSHLVN</sequence>
<proteinExistence type="predicted"/>
<dbReference type="STRING" id="141349.BN1232_02239"/>
<reference evidence="1 2" key="1">
    <citation type="submission" date="2015-03" db="EMBL/GenBank/DDBJ databases">
        <authorList>
            <person name="Urmite Genomes"/>
        </authorList>
    </citation>
    <scope>NUCLEOTIDE SEQUENCE [LARGE SCALE GENOMIC DNA]</scope>
    <source>
        <strain evidence="1 2">CSUR P1491</strain>
    </source>
</reference>
<evidence type="ECO:0000313" key="1">
    <source>
        <dbReference type="EMBL" id="CQD11884.1"/>
    </source>
</evidence>
<accession>A0A0E3WC36</accession>
<organism evidence="1 2">
    <name type="scientific">Mycobacterium lentiflavum</name>
    <dbReference type="NCBI Taxonomy" id="141349"/>
    <lineage>
        <taxon>Bacteria</taxon>
        <taxon>Bacillati</taxon>
        <taxon>Actinomycetota</taxon>
        <taxon>Actinomycetes</taxon>
        <taxon>Mycobacteriales</taxon>
        <taxon>Mycobacteriaceae</taxon>
        <taxon>Mycobacterium</taxon>
        <taxon>Mycobacterium simiae complex</taxon>
    </lineage>
</organism>
<evidence type="ECO:0000313" key="2">
    <source>
        <dbReference type="Proteomes" id="UP000199251"/>
    </source>
</evidence>
<dbReference type="AlphaFoldDB" id="A0A0E3WC36"/>
<protein>
    <submittedName>
        <fullName evidence="1">Uncharacterized protein</fullName>
    </submittedName>
</protein>